<dbReference type="Gene3D" id="3.10.490.10">
    <property type="entry name" value="Gamma-glutamyl cyclotransferase-like"/>
    <property type="match status" value="1"/>
</dbReference>
<dbReference type="RefSeq" id="WP_089248712.1">
    <property type="nucleotide sequence ID" value="NZ_FZPH01000005.1"/>
</dbReference>
<dbReference type="InterPro" id="IPR036568">
    <property type="entry name" value="GGCT-like_sf"/>
</dbReference>
<dbReference type="EMBL" id="FZPH01000005">
    <property type="protein sequence ID" value="SNT36118.1"/>
    <property type="molecule type" value="Genomic_DNA"/>
</dbReference>
<dbReference type="InterPro" id="IPR013024">
    <property type="entry name" value="GGCT-like"/>
</dbReference>
<dbReference type="AlphaFoldDB" id="A0A239M1Z5"/>
<gene>
    <name evidence="1" type="ORF">SAMN05421812_10514</name>
</gene>
<dbReference type="Proteomes" id="UP000198362">
    <property type="component" value="Unassembled WGS sequence"/>
</dbReference>
<keyword evidence="2" id="KW-1185">Reference proteome</keyword>
<reference evidence="1 2" key="1">
    <citation type="submission" date="2017-06" db="EMBL/GenBank/DDBJ databases">
        <authorList>
            <person name="Kim H.J."/>
            <person name="Triplett B.A."/>
        </authorList>
    </citation>
    <scope>NUCLEOTIDE SEQUENCE [LARGE SCALE GENOMIC DNA]</scope>
    <source>
        <strain evidence="1 2">CGMCC 4.5593</strain>
    </source>
</reference>
<dbReference type="GO" id="GO:0016740">
    <property type="term" value="F:transferase activity"/>
    <property type="evidence" value="ECO:0007669"/>
    <property type="project" value="UniProtKB-KW"/>
</dbReference>
<keyword evidence="1" id="KW-0808">Transferase</keyword>
<evidence type="ECO:0000313" key="1">
    <source>
        <dbReference type="EMBL" id="SNT36118.1"/>
    </source>
</evidence>
<organism evidence="1 2">
    <name type="scientific">Asanoa hainanensis</name>
    <dbReference type="NCBI Taxonomy" id="560556"/>
    <lineage>
        <taxon>Bacteria</taxon>
        <taxon>Bacillati</taxon>
        <taxon>Actinomycetota</taxon>
        <taxon>Actinomycetes</taxon>
        <taxon>Micromonosporales</taxon>
        <taxon>Micromonosporaceae</taxon>
        <taxon>Asanoa</taxon>
    </lineage>
</organism>
<accession>A0A239M1Z5</accession>
<protein>
    <submittedName>
        <fullName evidence="1">Gamma-glutamyl cyclotransferase, AIG2-like</fullName>
    </submittedName>
</protein>
<dbReference type="SUPFAM" id="SSF110857">
    <property type="entry name" value="Gamma-glutamyl cyclotransferase-like"/>
    <property type="match status" value="1"/>
</dbReference>
<sequence>MYAIFGYGSLAHPDTVRQVGGNAVRGENYFLVGLHNWKRAWTVCTDNTDPARAVAYYRPGTSDRLDGQVLFLNLDREPGSRTRGALVLVPPDVLGQLDEREKNYDRVDVTADVDLSGVPDDVKPDVVWTYVGKESAVRAAHRGVSQGSAVIWRPYLDRLRADDLIEIPAGVRVVELDRRKWGEPTHPYADHPRE</sequence>
<name>A0A239M1Z5_9ACTN</name>
<dbReference type="CDD" id="cd06661">
    <property type="entry name" value="GGCT_like"/>
    <property type="match status" value="1"/>
</dbReference>
<proteinExistence type="predicted"/>
<evidence type="ECO:0000313" key="2">
    <source>
        <dbReference type="Proteomes" id="UP000198362"/>
    </source>
</evidence>